<protein>
    <submittedName>
        <fullName evidence="1">Uncharacterized protein</fullName>
    </submittedName>
</protein>
<dbReference type="AlphaFoldDB" id="A0A017SWE3"/>
<gene>
    <name evidence="1" type="ORF">CAP_8883</name>
</gene>
<dbReference type="EMBL" id="ASRX01000094">
    <property type="protein sequence ID" value="EYF00935.1"/>
    <property type="molecule type" value="Genomic_DNA"/>
</dbReference>
<comment type="caution">
    <text evidence="1">The sequence shown here is derived from an EMBL/GenBank/DDBJ whole genome shotgun (WGS) entry which is preliminary data.</text>
</comment>
<keyword evidence="2" id="KW-1185">Reference proteome</keyword>
<dbReference type="Proteomes" id="UP000019678">
    <property type="component" value="Unassembled WGS sequence"/>
</dbReference>
<evidence type="ECO:0000313" key="1">
    <source>
        <dbReference type="EMBL" id="EYF00935.1"/>
    </source>
</evidence>
<reference evidence="1 2" key="1">
    <citation type="submission" date="2013-05" db="EMBL/GenBank/DDBJ databases">
        <title>Genome assembly of Chondromyces apiculatus DSM 436.</title>
        <authorList>
            <person name="Sharma G."/>
            <person name="Khatri I."/>
            <person name="Kaur C."/>
            <person name="Mayilraj S."/>
            <person name="Subramanian S."/>
        </authorList>
    </citation>
    <scope>NUCLEOTIDE SEQUENCE [LARGE SCALE GENOMIC DNA]</scope>
    <source>
        <strain evidence="1 2">DSM 436</strain>
    </source>
</reference>
<proteinExistence type="predicted"/>
<accession>A0A017SWE3</accession>
<sequence>MLASHASGVVTAGWAPMRGARARGVRALRGWSSSGRSVTCQAS</sequence>
<evidence type="ECO:0000313" key="2">
    <source>
        <dbReference type="Proteomes" id="UP000019678"/>
    </source>
</evidence>
<name>A0A017SWE3_9BACT</name>
<organism evidence="1 2">
    <name type="scientific">Chondromyces apiculatus DSM 436</name>
    <dbReference type="NCBI Taxonomy" id="1192034"/>
    <lineage>
        <taxon>Bacteria</taxon>
        <taxon>Pseudomonadati</taxon>
        <taxon>Myxococcota</taxon>
        <taxon>Polyangia</taxon>
        <taxon>Polyangiales</taxon>
        <taxon>Polyangiaceae</taxon>
        <taxon>Chondromyces</taxon>
    </lineage>
</organism>